<feature type="region of interest" description="Disordered" evidence="1">
    <location>
        <begin position="64"/>
        <end position="90"/>
    </location>
</feature>
<evidence type="ECO:0000256" key="1">
    <source>
        <dbReference type="SAM" id="MobiDB-lite"/>
    </source>
</evidence>
<protein>
    <submittedName>
        <fullName evidence="2">Uncharacterized protein</fullName>
    </submittedName>
</protein>
<reference evidence="3" key="1">
    <citation type="journal article" date="2019" name="Int. J. Syst. Evol. Microbiol.">
        <title>The Global Catalogue of Microorganisms (GCM) 10K type strain sequencing project: providing services to taxonomists for standard genome sequencing and annotation.</title>
        <authorList>
            <consortium name="The Broad Institute Genomics Platform"/>
            <consortium name="The Broad Institute Genome Sequencing Center for Infectious Disease"/>
            <person name="Wu L."/>
            <person name="Ma J."/>
        </authorList>
    </citation>
    <scope>NUCLEOTIDE SEQUENCE [LARGE SCALE GENOMIC DNA]</scope>
    <source>
        <strain evidence="3">CGMCC 4.7349</strain>
    </source>
</reference>
<organism evidence="2 3">
    <name type="scientific">Streptomyces lasiicapitis</name>
    <dbReference type="NCBI Taxonomy" id="1923961"/>
    <lineage>
        <taxon>Bacteria</taxon>
        <taxon>Bacillati</taxon>
        <taxon>Actinomycetota</taxon>
        <taxon>Actinomycetes</taxon>
        <taxon>Kitasatosporales</taxon>
        <taxon>Streptomycetaceae</taxon>
        <taxon>Streptomyces</taxon>
    </lineage>
</organism>
<sequence>MPQYEVTWTIDVDADDPIDAARRALAAHPRRNTESWATVVTATDDRHEHLVDLDPEGVGIDHATPACTTRPRSRGATGLLADHAPQAPAT</sequence>
<name>A0ABQ2MVY1_9ACTN</name>
<dbReference type="Proteomes" id="UP000656881">
    <property type="component" value="Unassembled WGS sequence"/>
</dbReference>
<keyword evidence="3" id="KW-1185">Reference proteome</keyword>
<evidence type="ECO:0000313" key="2">
    <source>
        <dbReference type="EMBL" id="GGO58791.1"/>
    </source>
</evidence>
<accession>A0ABQ2MVY1</accession>
<comment type="caution">
    <text evidence="2">The sequence shown here is derived from an EMBL/GenBank/DDBJ whole genome shotgun (WGS) entry which is preliminary data.</text>
</comment>
<gene>
    <name evidence="2" type="ORF">GCM10012286_78890</name>
</gene>
<evidence type="ECO:0000313" key="3">
    <source>
        <dbReference type="Proteomes" id="UP000656881"/>
    </source>
</evidence>
<dbReference type="RefSeq" id="WP_189177518.1">
    <property type="nucleotide sequence ID" value="NZ_BMNG01000026.1"/>
</dbReference>
<dbReference type="EMBL" id="BMNG01000026">
    <property type="protein sequence ID" value="GGO58791.1"/>
    <property type="molecule type" value="Genomic_DNA"/>
</dbReference>
<proteinExistence type="predicted"/>